<protein>
    <submittedName>
        <fullName evidence="2">Glycosyltransferase family 2 protein</fullName>
    </submittedName>
</protein>
<dbReference type="Gene3D" id="3.90.550.10">
    <property type="entry name" value="Spore Coat Polysaccharide Biosynthesis Protein SpsA, Chain A"/>
    <property type="match status" value="1"/>
</dbReference>
<keyword evidence="3" id="KW-1185">Reference proteome</keyword>
<dbReference type="SUPFAM" id="SSF53448">
    <property type="entry name" value="Nucleotide-diphospho-sugar transferases"/>
    <property type="match status" value="1"/>
</dbReference>
<dbReference type="Proteomes" id="UP000295334">
    <property type="component" value="Unassembled WGS sequence"/>
</dbReference>
<dbReference type="Pfam" id="PF00535">
    <property type="entry name" value="Glycos_transf_2"/>
    <property type="match status" value="1"/>
</dbReference>
<keyword evidence="2" id="KW-0808">Transferase</keyword>
<dbReference type="OrthoDB" id="9810303at2"/>
<dbReference type="PANTHER" id="PTHR48090">
    <property type="entry name" value="UNDECAPRENYL-PHOSPHATE 4-DEOXY-4-FORMAMIDO-L-ARABINOSE TRANSFERASE-RELATED"/>
    <property type="match status" value="1"/>
</dbReference>
<name>A0A4R1B2W8_9BACT</name>
<evidence type="ECO:0000259" key="1">
    <source>
        <dbReference type="Pfam" id="PF00535"/>
    </source>
</evidence>
<dbReference type="InterPro" id="IPR050256">
    <property type="entry name" value="Glycosyltransferase_2"/>
</dbReference>
<sequence>MTPADQLPLLSIIVPVFNEHRYIYEVLLRVCSTEVPGVRRELVVVDDCSTDGTAGEVQRFIDEHPDYSVRLFRHSQNQGKGGAVQTAIAEVKGGFVLIQDADFEYDPCDYTDLVGPLLRGVADVVYGSRFIGSKPHRVLFFYHYMANRFLTMLSNWFTNLNLTDMETGYKAFRTEIVRPLRLFEKRFGFEPEITAKMSRVRGVRIYEVGISYYGRTYEEGKKINWKDGVKAIYYVIKYNTWARR</sequence>
<dbReference type="InterPro" id="IPR029044">
    <property type="entry name" value="Nucleotide-diphossugar_trans"/>
</dbReference>
<dbReference type="PANTHER" id="PTHR48090:SF7">
    <property type="entry name" value="RFBJ PROTEIN"/>
    <property type="match status" value="1"/>
</dbReference>
<dbReference type="InterPro" id="IPR001173">
    <property type="entry name" value="Glyco_trans_2-like"/>
</dbReference>
<feature type="domain" description="Glycosyltransferase 2-like" evidence="1">
    <location>
        <begin position="11"/>
        <end position="177"/>
    </location>
</feature>
<reference evidence="2 3" key="1">
    <citation type="submission" date="2019-03" db="EMBL/GenBank/DDBJ databases">
        <authorList>
            <person name="Kim M.K.M."/>
        </authorList>
    </citation>
    <scope>NUCLEOTIDE SEQUENCE [LARGE SCALE GENOMIC DNA]</scope>
    <source>
        <strain evidence="2 3">17J68-12</strain>
    </source>
</reference>
<dbReference type="RefSeq" id="WP_131450171.1">
    <property type="nucleotide sequence ID" value="NZ_SJZI01000050.1"/>
</dbReference>
<comment type="caution">
    <text evidence="2">The sequence shown here is derived from an EMBL/GenBank/DDBJ whole genome shotgun (WGS) entry which is preliminary data.</text>
</comment>
<dbReference type="CDD" id="cd04179">
    <property type="entry name" value="DPM_DPG-synthase_like"/>
    <property type="match status" value="1"/>
</dbReference>
<dbReference type="EMBL" id="SJZI01000050">
    <property type="protein sequence ID" value="TCJ12412.1"/>
    <property type="molecule type" value="Genomic_DNA"/>
</dbReference>
<dbReference type="GO" id="GO:0016740">
    <property type="term" value="F:transferase activity"/>
    <property type="evidence" value="ECO:0007669"/>
    <property type="project" value="UniProtKB-KW"/>
</dbReference>
<dbReference type="AlphaFoldDB" id="A0A4R1B2W8"/>
<gene>
    <name evidence="2" type="ORF">EPD60_14135</name>
</gene>
<evidence type="ECO:0000313" key="2">
    <source>
        <dbReference type="EMBL" id="TCJ12412.1"/>
    </source>
</evidence>
<accession>A0A4R1B2W8</accession>
<evidence type="ECO:0000313" key="3">
    <source>
        <dbReference type="Proteomes" id="UP000295334"/>
    </source>
</evidence>
<proteinExistence type="predicted"/>
<organism evidence="2 3">
    <name type="scientific">Flaviaesturariibacter flavus</name>
    <dbReference type="NCBI Taxonomy" id="2502780"/>
    <lineage>
        <taxon>Bacteria</taxon>
        <taxon>Pseudomonadati</taxon>
        <taxon>Bacteroidota</taxon>
        <taxon>Chitinophagia</taxon>
        <taxon>Chitinophagales</taxon>
        <taxon>Chitinophagaceae</taxon>
        <taxon>Flaviaestuariibacter</taxon>
    </lineage>
</organism>